<protein>
    <submittedName>
        <fullName evidence="2">Uncharacterized protein</fullName>
    </submittedName>
</protein>
<dbReference type="InParanoid" id="L5JR18"/>
<dbReference type="Proteomes" id="UP000010552">
    <property type="component" value="Unassembled WGS sequence"/>
</dbReference>
<feature type="region of interest" description="Disordered" evidence="1">
    <location>
        <begin position="25"/>
        <end position="50"/>
    </location>
</feature>
<dbReference type="AlphaFoldDB" id="L5JR18"/>
<evidence type="ECO:0000313" key="3">
    <source>
        <dbReference type="Proteomes" id="UP000010552"/>
    </source>
</evidence>
<evidence type="ECO:0000313" key="2">
    <source>
        <dbReference type="EMBL" id="ELK01216.1"/>
    </source>
</evidence>
<gene>
    <name evidence="2" type="ORF">PAL_GLEAN10020884</name>
</gene>
<accession>L5JR18</accession>
<evidence type="ECO:0000256" key="1">
    <source>
        <dbReference type="SAM" id="MobiDB-lite"/>
    </source>
</evidence>
<name>L5JR18_PTEAL</name>
<proteinExistence type="predicted"/>
<feature type="region of interest" description="Disordered" evidence="1">
    <location>
        <begin position="75"/>
        <end position="99"/>
    </location>
</feature>
<feature type="compositionally biased region" description="Low complexity" evidence="1">
    <location>
        <begin position="36"/>
        <end position="50"/>
    </location>
</feature>
<feature type="compositionally biased region" description="Polar residues" evidence="1">
    <location>
        <begin position="25"/>
        <end position="35"/>
    </location>
</feature>
<reference evidence="3" key="1">
    <citation type="journal article" date="2013" name="Science">
        <title>Comparative analysis of bat genomes provides insight into the evolution of flight and immunity.</title>
        <authorList>
            <person name="Zhang G."/>
            <person name="Cowled C."/>
            <person name="Shi Z."/>
            <person name="Huang Z."/>
            <person name="Bishop-Lilly K.A."/>
            <person name="Fang X."/>
            <person name="Wynne J.W."/>
            <person name="Xiong Z."/>
            <person name="Baker M.L."/>
            <person name="Zhao W."/>
            <person name="Tachedjian M."/>
            <person name="Zhu Y."/>
            <person name="Zhou P."/>
            <person name="Jiang X."/>
            <person name="Ng J."/>
            <person name="Yang L."/>
            <person name="Wu L."/>
            <person name="Xiao J."/>
            <person name="Feng Y."/>
            <person name="Chen Y."/>
            <person name="Sun X."/>
            <person name="Zhang Y."/>
            <person name="Marsh G.A."/>
            <person name="Crameri G."/>
            <person name="Broder C.C."/>
            <person name="Frey K.G."/>
            <person name="Wang L.F."/>
            <person name="Wang J."/>
        </authorList>
    </citation>
    <scope>NUCLEOTIDE SEQUENCE [LARGE SCALE GENOMIC DNA]</scope>
</reference>
<keyword evidence="3" id="KW-1185">Reference proteome</keyword>
<sequence>MFRVEMVIAVHKRVIPEPRFCHLQDGNNVSPRSLLTGTPAGRGAPGGAATQLALPADGGGGEVAGRCLQALQGPVLAGSDPPRRPLVPSGRMVRAGPGGLRRSRLSLHVLILPQRKHHREYPRTVRARKTNPGNPDKQCAKADFHVTSRNHMFAKPPAGS</sequence>
<dbReference type="EMBL" id="KB031153">
    <property type="protein sequence ID" value="ELK01216.1"/>
    <property type="molecule type" value="Genomic_DNA"/>
</dbReference>
<organism evidence="2 3">
    <name type="scientific">Pteropus alecto</name>
    <name type="common">Black flying fox</name>
    <dbReference type="NCBI Taxonomy" id="9402"/>
    <lineage>
        <taxon>Eukaryota</taxon>
        <taxon>Metazoa</taxon>
        <taxon>Chordata</taxon>
        <taxon>Craniata</taxon>
        <taxon>Vertebrata</taxon>
        <taxon>Euteleostomi</taxon>
        <taxon>Mammalia</taxon>
        <taxon>Eutheria</taxon>
        <taxon>Laurasiatheria</taxon>
        <taxon>Chiroptera</taxon>
        <taxon>Yinpterochiroptera</taxon>
        <taxon>Pteropodoidea</taxon>
        <taxon>Pteropodidae</taxon>
        <taxon>Pteropodinae</taxon>
        <taxon>Pteropus</taxon>
    </lineage>
</organism>